<sequence>MRPPLSSFLFIVVFTLQLASADSFENKVNTDQPCVRVRVRAEDLSPNHISRGELRIEITRQECAQQIASVTLRLQLDEFGEVKYLKEGAVLPEVHPSNESWSTEYSSSMGSDVVYDYQAHDDGLSDPELWTIKAEERRAWTTEAILLTDPDLSQPVITPFTVAVPAVNYPPVISKFRFLKPPVGQGSFTGLSYRYIAIVTFTDGCIESVAVGHTAFIPSESSSQMQVQSPFTWNLTFEDPKCIGCDHPREKQRQETLEKCLPKAQRSVFSAEVTLDNGKVAAPGQSLTGQVTVHKVKNGATTLSDISVRLQSTSREQWAQLQSGASAESACSDPWIGLCCTSPVVRDQLQAESNPWNFAKSGNDRYIHNVDDKGLAKGAITLSNSQFSFELQVPHRTPVDFVSYYSQIENQLAVELEVLYSLEVARCIHSGQKLDSLEKEDDPATIEEGLWNVFGPVEPQSVSHRRMTLNAKVPFIIVSTKTSDQSIAHYLSPDGAVAPVLRSGLQMDMPASSSFLPIKPLIIVEDIATTSARLMRPGSTKPLQTRQRVMNITSLLNYPDPTKAYRGGNYVGVLWKKKIVAEERGIWPLRNEAVVDEGNDQRPLIVVP</sequence>
<reference evidence="2 3" key="1">
    <citation type="journal article" date="2024" name="J Genomics">
        <title>Draft genome sequencing and assembly of Favolaschia claudopus CIRM-BRFM 2984 isolated from oak limbs.</title>
        <authorList>
            <person name="Navarro D."/>
            <person name="Drula E."/>
            <person name="Chaduli D."/>
            <person name="Cazenave R."/>
            <person name="Ahrendt S."/>
            <person name="Wang J."/>
            <person name="Lipzen A."/>
            <person name="Daum C."/>
            <person name="Barry K."/>
            <person name="Grigoriev I.V."/>
            <person name="Favel A."/>
            <person name="Rosso M.N."/>
            <person name="Martin F."/>
        </authorList>
    </citation>
    <scope>NUCLEOTIDE SEQUENCE [LARGE SCALE GENOMIC DNA]</scope>
    <source>
        <strain evidence="2 3">CIRM-BRFM 2984</strain>
    </source>
</reference>
<evidence type="ECO:0000256" key="1">
    <source>
        <dbReference type="SAM" id="SignalP"/>
    </source>
</evidence>
<gene>
    <name evidence="2" type="ORF">R3P38DRAFT_3194047</name>
</gene>
<feature type="chain" id="PRO_5043339863" evidence="1">
    <location>
        <begin position="22"/>
        <end position="608"/>
    </location>
</feature>
<accession>A0AAW0BH36</accession>
<proteinExistence type="predicted"/>
<keyword evidence="3" id="KW-1185">Reference proteome</keyword>
<feature type="signal peptide" evidence="1">
    <location>
        <begin position="1"/>
        <end position="21"/>
    </location>
</feature>
<evidence type="ECO:0000313" key="2">
    <source>
        <dbReference type="EMBL" id="KAK7025121.1"/>
    </source>
</evidence>
<dbReference type="Proteomes" id="UP001362999">
    <property type="component" value="Unassembled WGS sequence"/>
</dbReference>
<name>A0AAW0BH36_9AGAR</name>
<protein>
    <submittedName>
        <fullName evidence="2">Uncharacterized protein</fullName>
    </submittedName>
</protein>
<dbReference type="AlphaFoldDB" id="A0AAW0BH36"/>
<comment type="caution">
    <text evidence="2">The sequence shown here is derived from an EMBL/GenBank/DDBJ whole genome shotgun (WGS) entry which is preliminary data.</text>
</comment>
<organism evidence="2 3">
    <name type="scientific">Favolaschia claudopus</name>
    <dbReference type="NCBI Taxonomy" id="2862362"/>
    <lineage>
        <taxon>Eukaryota</taxon>
        <taxon>Fungi</taxon>
        <taxon>Dikarya</taxon>
        <taxon>Basidiomycota</taxon>
        <taxon>Agaricomycotina</taxon>
        <taxon>Agaricomycetes</taxon>
        <taxon>Agaricomycetidae</taxon>
        <taxon>Agaricales</taxon>
        <taxon>Marasmiineae</taxon>
        <taxon>Mycenaceae</taxon>
        <taxon>Favolaschia</taxon>
    </lineage>
</organism>
<evidence type="ECO:0000313" key="3">
    <source>
        <dbReference type="Proteomes" id="UP001362999"/>
    </source>
</evidence>
<dbReference type="EMBL" id="JAWWNJ010000034">
    <property type="protein sequence ID" value="KAK7025121.1"/>
    <property type="molecule type" value="Genomic_DNA"/>
</dbReference>
<keyword evidence="1" id="KW-0732">Signal</keyword>